<reference evidence="1" key="1">
    <citation type="submission" date="2020-04" db="EMBL/GenBank/DDBJ databases">
        <title>Tenacibaculum mesophilum bac2.</title>
        <authorList>
            <person name="Li M."/>
        </authorList>
    </citation>
    <scope>NUCLEOTIDE SEQUENCE</scope>
    <source>
        <strain evidence="1">Bac2</strain>
    </source>
</reference>
<gene>
    <name evidence="1" type="ORF">HER15_02790</name>
</gene>
<organism evidence="1 2">
    <name type="scientific">Tenacibaculum mesophilum</name>
    <dbReference type="NCBI Taxonomy" id="104268"/>
    <lineage>
        <taxon>Bacteria</taxon>
        <taxon>Pseudomonadati</taxon>
        <taxon>Bacteroidota</taxon>
        <taxon>Flavobacteriia</taxon>
        <taxon>Flavobacteriales</taxon>
        <taxon>Flavobacteriaceae</taxon>
        <taxon>Tenacibaculum</taxon>
    </lineage>
</organism>
<accession>A0AAE9MLN5</accession>
<name>A0AAE9MLN5_9FLAO</name>
<sequence length="170" mass="20142">MNLELKQNIWKSDESGLGFYCVNIFECSEKNPELKELLENNILKEKEFGPIKTMVKELKEPTDYYGSILLNKIEISDFKKLDFSDFNSEFQKYWKDEDWGEDLPIFKKNFELAISNLDKFELSIRNFYYINTEKIDSEKLTDPNFFTYLVCVISTEKESNKIITLTFGLD</sequence>
<dbReference type="AlphaFoldDB" id="A0AAE9MLN5"/>
<proteinExistence type="predicted"/>
<protein>
    <recommendedName>
        <fullName evidence="3">Immunity protein 22</fullName>
    </recommendedName>
</protein>
<evidence type="ECO:0000313" key="2">
    <source>
        <dbReference type="Proteomes" id="UP001056837"/>
    </source>
</evidence>
<dbReference type="EMBL" id="CP050861">
    <property type="protein sequence ID" value="UTD14462.1"/>
    <property type="molecule type" value="Genomic_DNA"/>
</dbReference>
<dbReference type="RefSeq" id="WP_159616642.1">
    <property type="nucleotide sequence ID" value="NZ_CP050861.1"/>
</dbReference>
<dbReference type="Proteomes" id="UP001056837">
    <property type="component" value="Chromosome"/>
</dbReference>
<evidence type="ECO:0008006" key="3">
    <source>
        <dbReference type="Google" id="ProtNLM"/>
    </source>
</evidence>
<evidence type="ECO:0000313" key="1">
    <source>
        <dbReference type="EMBL" id="UTD14462.1"/>
    </source>
</evidence>